<dbReference type="GeneID" id="302994566"/>
<name>A0A4Y8VRS3_9BACT</name>
<keyword evidence="1" id="KW-0472">Membrane</keyword>
<keyword evidence="1" id="KW-0812">Transmembrane</keyword>
<dbReference type="InterPro" id="IPR000792">
    <property type="entry name" value="Tscrpt_reg_LuxR_C"/>
</dbReference>
<organism evidence="3 4">
    <name type="scientific">Segatella hominis</name>
    <dbReference type="NCBI Taxonomy" id="2518605"/>
    <lineage>
        <taxon>Bacteria</taxon>
        <taxon>Pseudomonadati</taxon>
        <taxon>Bacteroidota</taxon>
        <taxon>Bacteroidia</taxon>
        <taxon>Bacteroidales</taxon>
        <taxon>Prevotellaceae</taxon>
        <taxon>Segatella</taxon>
    </lineage>
</organism>
<evidence type="ECO:0000256" key="1">
    <source>
        <dbReference type="SAM" id="Phobius"/>
    </source>
</evidence>
<dbReference type="GO" id="GO:0006355">
    <property type="term" value="P:regulation of DNA-templated transcription"/>
    <property type="evidence" value="ECO:0007669"/>
    <property type="project" value="InterPro"/>
</dbReference>
<gene>
    <name evidence="3" type="ORF">EXN75_04565</name>
</gene>
<dbReference type="InterPro" id="IPR016032">
    <property type="entry name" value="Sig_transdc_resp-reg_C-effctor"/>
</dbReference>
<dbReference type="Gene3D" id="1.10.10.10">
    <property type="entry name" value="Winged helix-like DNA-binding domain superfamily/Winged helix DNA-binding domain"/>
    <property type="match status" value="1"/>
</dbReference>
<feature type="transmembrane region" description="Helical" evidence="1">
    <location>
        <begin position="40"/>
        <end position="60"/>
    </location>
</feature>
<dbReference type="RefSeq" id="WP_134842941.1">
    <property type="nucleotide sequence ID" value="NZ_SGVY01000008.1"/>
</dbReference>
<evidence type="ECO:0000313" key="3">
    <source>
        <dbReference type="EMBL" id="TFH83028.1"/>
    </source>
</evidence>
<comment type="caution">
    <text evidence="3">The sequence shown here is derived from an EMBL/GenBank/DDBJ whole genome shotgun (WGS) entry which is preliminary data.</text>
</comment>
<dbReference type="AlphaFoldDB" id="A0A4Y8VRS3"/>
<keyword evidence="4" id="KW-1185">Reference proteome</keyword>
<sequence length="202" mass="23372">MMVIGITALSLMLRKTALVVALAMIPALALYVYMEPSVTLWFSLKPLLVGILMFGYVYTYNMSKVTKGLRQPREINQEEKKALEMLANIRDLDHDKAESLLERLTPEMRQRIVGLATERLRKEERELLAWDLICVELTKSEKVICKLILEGKTLKEICSLLNKSESNITSQRCHIRRKLKMGRKDDLRRTLELKIIEVRDAL</sequence>
<dbReference type="SUPFAM" id="SSF46894">
    <property type="entry name" value="C-terminal effector domain of the bipartite response regulators"/>
    <property type="match status" value="1"/>
</dbReference>
<accession>A0A4Y8VRS3</accession>
<dbReference type="SMART" id="SM00421">
    <property type="entry name" value="HTH_LUXR"/>
    <property type="match status" value="1"/>
</dbReference>
<dbReference type="EMBL" id="SGVY01000008">
    <property type="protein sequence ID" value="TFH83028.1"/>
    <property type="molecule type" value="Genomic_DNA"/>
</dbReference>
<dbReference type="Proteomes" id="UP000297872">
    <property type="component" value="Unassembled WGS sequence"/>
</dbReference>
<evidence type="ECO:0000313" key="4">
    <source>
        <dbReference type="Proteomes" id="UP000297872"/>
    </source>
</evidence>
<protein>
    <recommendedName>
        <fullName evidence="2">HTH luxR-type domain-containing protein</fullName>
    </recommendedName>
</protein>
<feature type="transmembrane region" description="Helical" evidence="1">
    <location>
        <begin position="12"/>
        <end position="34"/>
    </location>
</feature>
<feature type="domain" description="HTH luxR-type" evidence="2">
    <location>
        <begin position="134"/>
        <end position="191"/>
    </location>
</feature>
<reference evidence="3 4" key="1">
    <citation type="submission" date="2019-02" db="EMBL/GenBank/DDBJ databases">
        <title>Draft Genome Sequence of the Prevotella sp. BCRC 81118, Isolated from Human Feces.</title>
        <authorList>
            <person name="Huang C.-H."/>
        </authorList>
    </citation>
    <scope>NUCLEOTIDE SEQUENCE [LARGE SCALE GENOMIC DNA]</scope>
    <source>
        <strain evidence="3 4">BCRC 81118</strain>
    </source>
</reference>
<proteinExistence type="predicted"/>
<dbReference type="InterPro" id="IPR036388">
    <property type="entry name" value="WH-like_DNA-bd_sf"/>
</dbReference>
<dbReference type="OrthoDB" id="1062077at2"/>
<evidence type="ECO:0000259" key="2">
    <source>
        <dbReference type="SMART" id="SM00421"/>
    </source>
</evidence>
<keyword evidence="1" id="KW-1133">Transmembrane helix</keyword>
<dbReference type="GO" id="GO:0003677">
    <property type="term" value="F:DNA binding"/>
    <property type="evidence" value="ECO:0007669"/>
    <property type="project" value="InterPro"/>
</dbReference>